<protein>
    <recommendedName>
        <fullName evidence="1">Reverse transcriptase domain-containing protein</fullName>
    </recommendedName>
</protein>
<dbReference type="Pfam" id="PF26215">
    <property type="entry name" value="HTH_animal"/>
    <property type="match status" value="1"/>
</dbReference>
<evidence type="ECO:0000313" key="2">
    <source>
        <dbReference type="EMBL" id="UYV64635.1"/>
    </source>
</evidence>
<dbReference type="Proteomes" id="UP001235939">
    <property type="component" value="Chromosome 03"/>
</dbReference>
<dbReference type="CDD" id="cd10442">
    <property type="entry name" value="GIY-YIG_PLEs"/>
    <property type="match status" value="1"/>
</dbReference>
<name>A0ABY6KBM4_9ARAC</name>
<reference evidence="2 3" key="1">
    <citation type="submission" date="2022-01" db="EMBL/GenBank/DDBJ databases">
        <title>A chromosomal length assembly of Cordylochernes scorpioides.</title>
        <authorList>
            <person name="Zeh D."/>
            <person name="Zeh J."/>
        </authorList>
    </citation>
    <scope>NUCLEOTIDE SEQUENCE [LARGE SCALE GENOMIC DNA]</scope>
    <source>
        <strain evidence="2">IN4F17</strain>
        <tissue evidence="2">Whole Body</tissue>
    </source>
</reference>
<evidence type="ECO:0000259" key="1">
    <source>
        <dbReference type="PROSITE" id="PS50878"/>
    </source>
</evidence>
<dbReference type="EMBL" id="CP092865">
    <property type="protein sequence ID" value="UYV64635.1"/>
    <property type="molecule type" value="Genomic_DNA"/>
</dbReference>
<dbReference type="Pfam" id="PF00078">
    <property type="entry name" value="RVT_1"/>
    <property type="match status" value="1"/>
</dbReference>
<dbReference type="InterPro" id="IPR058912">
    <property type="entry name" value="HTH_animal"/>
</dbReference>
<gene>
    <name evidence="2" type="ORF">LAZ67_3001409</name>
</gene>
<feature type="domain" description="Reverse transcriptase" evidence="1">
    <location>
        <begin position="637"/>
        <end position="875"/>
    </location>
</feature>
<dbReference type="PANTHER" id="PTHR21301">
    <property type="entry name" value="REVERSE TRANSCRIPTASE"/>
    <property type="match status" value="1"/>
</dbReference>
<keyword evidence="3" id="KW-1185">Reference proteome</keyword>
<dbReference type="PROSITE" id="PS50878">
    <property type="entry name" value="RT_POL"/>
    <property type="match status" value="1"/>
</dbReference>
<dbReference type="InterPro" id="IPR043502">
    <property type="entry name" value="DNA/RNA_pol_sf"/>
</dbReference>
<dbReference type="InterPro" id="IPR000477">
    <property type="entry name" value="RT_dom"/>
</dbReference>
<accession>A0ABY6KBM4</accession>
<dbReference type="Pfam" id="PF01359">
    <property type="entry name" value="Transposase_1"/>
    <property type="match status" value="1"/>
</dbReference>
<organism evidence="2 3">
    <name type="scientific">Cordylochernes scorpioides</name>
    <dbReference type="NCBI Taxonomy" id="51811"/>
    <lineage>
        <taxon>Eukaryota</taxon>
        <taxon>Metazoa</taxon>
        <taxon>Ecdysozoa</taxon>
        <taxon>Arthropoda</taxon>
        <taxon>Chelicerata</taxon>
        <taxon>Arachnida</taxon>
        <taxon>Pseudoscorpiones</taxon>
        <taxon>Cheliferoidea</taxon>
        <taxon>Chernetidae</taxon>
        <taxon>Cordylochernes</taxon>
    </lineage>
</organism>
<dbReference type="PANTHER" id="PTHR21301:SF10">
    <property type="entry name" value="REVERSE TRANSCRIPTASE DOMAIN-CONTAINING PROTEIN"/>
    <property type="match status" value="1"/>
</dbReference>
<evidence type="ECO:0000313" key="3">
    <source>
        <dbReference type="Proteomes" id="UP001235939"/>
    </source>
</evidence>
<dbReference type="SUPFAM" id="SSF56672">
    <property type="entry name" value="DNA/RNA polymerases"/>
    <property type="match status" value="1"/>
</dbReference>
<dbReference type="CDD" id="cd00304">
    <property type="entry name" value="RT_like"/>
    <property type="match status" value="1"/>
</dbReference>
<dbReference type="InterPro" id="IPR001888">
    <property type="entry name" value="Transposase_1"/>
</dbReference>
<dbReference type="InterPro" id="IPR036397">
    <property type="entry name" value="RNaseH_sf"/>
</dbReference>
<proteinExistence type="predicted"/>
<sequence>MFNVIPTDLIIHLNPYPEITRAREIARTRTQNKHKKDKETFDKQHRTPHFEVNDLVLVKNYRHPDTGRLAPYFTGQYTVIEIISPNVVRIDRPNQPLNRDSDTIHVNKLKYYTENVLYITPPQTRFIQDPQRMSPDVYLSEFKYLTPDIFETQLYRIIPSQTSQPFLHLNPDLFNIDRFKTNLKSRVTINEIMIRLPPGIEIGRSSIGTLMSDVLNFRKVCARWVPRLLLENYKQQRIEAARDFLEINRRYGDQLFSYIVTGDESWLHHATPETKRQSMVWKKPEESASKKAKVIITEGKVMAIVFWDSKCVLLVDYLPPNTTVNAARYCEVLTKLRAAIKRKSPGLLSRKELLGHDNARPHAARTTQTLLENFKWEIFTHPPYSPELAPSDFHLFPALKLQLGGKHFANDDEVQAEANHWLRRQDTAWYNSSIKKLLQRYQICLDRNDFKCQNKATAIRNIQSKKLNTWQQKTQPQSHQNTVINLSNQSITPEIKTLLSKGLNFVPSKKIDIPKTLAAIENSIKQLPDNNKAKIRTEVTPIIKNLERKNKTNLNQGERQAIRSLKQNKDIVITPSDKGRNTVIMNTTDYNTKVEELLQDKEIYEPLTKNPSPNFTKDFNKKLNKIIRSHKLDKKTFENLMAEDKNLPNFYGLPKVHKPNTPLRPIVSYAGSPLYPLTKFISSIISPLQKLLPHTVPNSTVAAKTIRNLSISSNSRMVSFDVESLYTSIPHNEAILALQKFTETHQNLDFPFSTDALIDLIKLFLEHNYFSHQNKFYRQIKGLPMGNPISSALANIFMDQIDQVVTESKQLKIIFWKRYIDDIFCITESDFVVISNFLNNLRPFLKFTHEIENNNSLAFLDLQLKRKFNQIETSIFRKSTHTGNYLNFNSFGPVHHKIAVVKSLSKRLDTHCSSKINDIVERNRIFSELKNNNYPSKFIEKHFYKPKSPPLNNTPVQSKKIFCSLPYSYGSERIARVLKRYNITTTYQSSLNLKKALRHPDTKQINKMENKINVIYKIPCNNCQANYIGETSKPLKDRINQHKSGLRNYNPLSLLVDHALKNNHTPDFENTAILYQNIKEKHCRLFLESWASVEDKESINRKIDLPDIYTPFRSS</sequence>
<dbReference type="Gene3D" id="3.30.420.10">
    <property type="entry name" value="Ribonuclease H-like superfamily/Ribonuclease H"/>
    <property type="match status" value="1"/>
</dbReference>